<accession>A0A8H4QJ13</accession>
<dbReference type="Gene3D" id="1.20.1280.50">
    <property type="match status" value="1"/>
</dbReference>
<dbReference type="InterPro" id="IPR036047">
    <property type="entry name" value="F-box-like_dom_sf"/>
</dbReference>
<dbReference type="InterPro" id="IPR001810">
    <property type="entry name" value="F-box_dom"/>
</dbReference>
<organism evidence="2 3">
    <name type="scientific">Agrocybe pediades</name>
    <dbReference type="NCBI Taxonomy" id="84607"/>
    <lineage>
        <taxon>Eukaryota</taxon>
        <taxon>Fungi</taxon>
        <taxon>Dikarya</taxon>
        <taxon>Basidiomycota</taxon>
        <taxon>Agaricomycotina</taxon>
        <taxon>Agaricomycetes</taxon>
        <taxon>Agaricomycetidae</taxon>
        <taxon>Agaricales</taxon>
        <taxon>Agaricineae</taxon>
        <taxon>Strophariaceae</taxon>
        <taxon>Agrocybe</taxon>
    </lineage>
</organism>
<dbReference type="SMART" id="SM00256">
    <property type="entry name" value="FBOX"/>
    <property type="match status" value="1"/>
</dbReference>
<dbReference type="SUPFAM" id="SSF81383">
    <property type="entry name" value="F-box domain"/>
    <property type="match status" value="1"/>
</dbReference>
<dbReference type="AlphaFoldDB" id="A0A8H4QJ13"/>
<proteinExistence type="predicted"/>
<evidence type="ECO:0000313" key="2">
    <source>
        <dbReference type="EMBL" id="KAF4611671.1"/>
    </source>
</evidence>
<evidence type="ECO:0000259" key="1">
    <source>
        <dbReference type="PROSITE" id="PS50181"/>
    </source>
</evidence>
<evidence type="ECO:0000313" key="3">
    <source>
        <dbReference type="Proteomes" id="UP000521872"/>
    </source>
</evidence>
<feature type="domain" description="F-box" evidence="1">
    <location>
        <begin position="42"/>
        <end position="88"/>
    </location>
</feature>
<dbReference type="Pfam" id="PF12937">
    <property type="entry name" value="F-box-like"/>
    <property type="match status" value="1"/>
</dbReference>
<keyword evidence="3" id="KW-1185">Reference proteome</keyword>
<dbReference type="EMBL" id="JAACJL010000057">
    <property type="protein sequence ID" value="KAF4611671.1"/>
    <property type="molecule type" value="Genomic_DNA"/>
</dbReference>
<name>A0A8H4QJ13_9AGAR</name>
<reference evidence="2 3" key="1">
    <citation type="submission" date="2019-12" db="EMBL/GenBank/DDBJ databases">
        <authorList>
            <person name="Floudas D."/>
            <person name="Bentzer J."/>
            <person name="Ahren D."/>
            <person name="Johansson T."/>
            <person name="Persson P."/>
            <person name="Tunlid A."/>
        </authorList>
    </citation>
    <scope>NUCLEOTIDE SEQUENCE [LARGE SCALE GENOMIC DNA]</scope>
    <source>
        <strain evidence="2 3">CBS 102.39</strain>
    </source>
</reference>
<comment type="caution">
    <text evidence="2">The sequence shown here is derived from an EMBL/GenBank/DDBJ whole genome shotgun (WGS) entry which is preliminary data.</text>
</comment>
<sequence>MGSLKETYRAFKRRFLAECDKHHPTKFLRPTTRDVPDLPTPNYKFQTLPPELVLHIFAFLELKPYILSHAVCKSWNALLPSTKIYPIRRRLFNLSKQMLSCPNFLKTRPWLLNNLQPFDRQAYIDGLLSQHPHIPEDFRIWILEWPARMAICCMWPGLPLVHSTTMKYDQPNAVIWLPHKSECPELLALAFKQRTPEARFIPALLLWRDHNITMWLIFEKDDAHPELFGSVLILHDQRMRETSSEFPARWNVSAEVRWTYDGREEHYDNNEYPHINTLIPNWVGFQEHLWARLLRDVVMSPRFQLSKYPMEDMKIESPVFMQFRSAMPQELPSPPWTSHLEENNQAYLLKTLTT</sequence>
<dbReference type="Proteomes" id="UP000521872">
    <property type="component" value="Unassembled WGS sequence"/>
</dbReference>
<gene>
    <name evidence="2" type="ORF">D9613_003681</name>
</gene>
<protein>
    <recommendedName>
        <fullName evidence="1">F-box domain-containing protein</fullName>
    </recommendedName>
</protein>
<dbReference type="PROSITE" id="PS50181">
    <property type="entry name" value="FBOX"/>
    <property type="match status" value="1"/>
</dbReference>